<evidence type="ECO:0000313" key="2">
    <source>
        <dbReference type="Proteomes" id="UP000515489"/>
    </source>
</evidence>
<dbReference type="AlphaFoldDB" id="A0A7G7W2X8"/>
<proteinExistence type="predicted"/>
<dbReference type="EMBL" id="CP060202">
    <property type="protein sequence ID" value="QNH60721.1"/>
    <property type="molecule type" value="Genomic_DNA"/>
</dbReference>
<dbReference type="RefSeq" id="WP_185886627.1">
    <property type="nucleotide sequence ID" value="NZ_CP060202.1"/>
</dbReference>
<organism evidence="1 2">
    <name type="scientific">Hymenobacter sediminicola</name>
    <dbReference type="NCBI Taxonomy" id="2761579"/>
    <lineage>
        <taxon>Bacteria</taxon>
        <taxon>Pseudomonadati</taxon>
        <taxon>Bacteroidota</taxon>
        <taxon>Cytophagia</taxon>
        <taxon>Cytophagales</taxon>
        <taxon>Hymenobacteraceae</taxon>
        <taxon>Hymenobacter</taxon>
    </lineage>
</organism>
<dbReference type="Proteomes" id="UP000515489">
    <property type="component" value="Chromosome"/>
</dbReference>
<dbReference type="KEGG" id="hsk:H4317_11010"/>
<gene>
    <name evidence="1" type="ORF">H4317_11010</name>
</gene>
<reference evidence="1 2" key="1">
    <citation type="submission" date="2020-08" db="EMBL/GenBank/DDBJ databases">
        <title>Hymenobacter sp. S2-20-2 genome sequencing.</title>
        <authorList>
            <person name="Jin L."/>
        </authorList>
    </citation>
    <scope>NUCLEOTIDE SEQUENCE [LARGE SCALE GENOMIC DNA]</scope>
    <source>
        <strain evidence="1 2">S2-20-2</strain>
    </source>
</reference>
<sequence length="73" mass="8446">MSALSCQLRKQRELNARLVRARRRMLAYPCPFYVRRFLHYLQEANLYTDALLALVVPAAHDEAVYALSDSATF</sequence>
<accession>A0A7G7W2X8</accession>
<name>A0A7G7W2X8_9BACT</name>
<protein>
    <submittedName>
        <fullName evidence="1">Uncharacterized protein</fullName>
    </submittedName>
</protein>
<evidence type="ECO:0000313" key="1">
    <source>
        <dbReference type="EMBL" id="QNH60721.1"/>
    </source>
</evidence>
<keyword evidence="2" id="KW-1185">Reference proteome</keyword>